<organism evidence="2 3">
    <name type="scientific">Nostocoides vanveenii</name>
    <dbReference type="NCBI Taxonomy" id="330835"/>
    <lineage>
        <taxon>Bacteria</taxon>
        <taxon>Bacillati</taxon>
        <taxon>Actinomycetota</taxon>
        <taxon>Actinomycetes</taxon>
        <taxon>Micrococcales</taxon>
        <taxon>Intrasporangiaceae</taxon>
        <taxon>Nostocoides</taxon>
    </lineage>
</organism>
<evidence type="ECO:0000313" key="3">
    <source>
        <dbReference type="Proteomes" id="UP001501475"/>
    </source>
</evidence>
<evidence type="ECO:0000256" key="1">
    <source>
        <dbReference type="SAM" id="MobiDB-lite"/>
    </source>
</evidence>
<feature type="region of interest" description="Disordered" evidence="1">
    <location>
        <begin position="33"/>
        <end position="61"/>
    </location>
</feature>
<protein>
    <submittedName>
        <fullName evidence="2">DNA replication protein DciA</fullName>
    </submittedName>
</protein>
<dbReference type="InterPro" id="IPR007922">
    <property type="entry name" value="DciA-like"/>
</dbReference>
<proteinExistence type="predicted"/>
<name>A0ABP4WF05_9MICO</name>
<comment type="caution">
    <text evidence="2">The sequence shown here is derived from an EMBL/GenBank/DDBJ whole genome shotgun (WGS) entry which is preliminary data.</text>
</comment>
<gene>
    <name evidence="2" type="ORF">GCM10009810_08800</name>
</gene>
<accession>A0ABP4WF05</accession>
<dbReference type="EMBL" id="BAAAPN010000023">
    <property type="protein sequence ID" value="GAA1750656.1"/>
    <property type="molecule type" value="Genomic_DNA"/>
</dbReference>
<dbReference type="PANTHER" id="PTHR36456:SF1">
    <property type="entry name" value="UPF0232 PROTEIN SCO3875"/>
    <property type="match status" value="1"/>
</dbReference>
<evidence type="ECO:0000313" key="2">
    <source>
        <dbReference type="EMBL" id="GAA1750656.1"/>
    </source>
</evidence>
<dbReference type="Proteomes" id="UP001501475">
    <property type="component" value="Unassembled WGS sequence"/>
</dbReference>
<dbReference type="Pfam" id="PF05258">
    <property type="entry name" value="DciA"/>
    <property type="match status" value="1"/>
</dbReference>
<reference evidence="3" key="1">
    <citation type="journal article" date="2019" name="Int. J. Syst. Evol. Microbiol.">
        <title>The Global Catalogue of Microorganisms (GCM) 10K type strain sequencing project: providing services to taxonomists for standard genome sequencing and annotation.</title>
        <authorList>
            <consortium name="The Broad Institute Genomics Platform"/>
            <consortium name="The Broad Institute Genome Sequencing Center for Infectious Disease"/>
            <person name="Wu L."/>
            <person name="Ma J."/>
        </authorList>
    </citation>
    <scope>NUCLEOTIDE SEQUENCE [LARGE SCALE GENOMIC DNA]</scope>
    <source>
        <strain evidence="3">JCM 15591</strain>
    </source>
</reference>
<sequence>MDPDEDVLPDPEEFVPDASVAAAEALARARAMARARGLRPGTPAKRTAVTGAGRDPRDGRDPALLGEVVERLITDRGWEHEVEVGGVIGRWEQIVGRELAAHAAPVTFTEGVLTIRAESTAWATQLRMLTNTLLARIEKEIGPGIVAELHIIGPSAPSWSHGRRSVTGGRGPRDTYG</sequence>
<dbReference type="RefSeq" id="WP_344062658.1">
    <property type="nucleotide sequence ID" value="NZ_BAAAPN010000023.1"/>
</dbReference>
<keyword evidence="3" id="KW-1185">Reference proteome</keyword>
<dbReference type="PANTHER" id="PTHR36456">
    <property type="entry name" value="UPF0232 PROTEIN SCO3875"/>
    <property type="match status" value="1"/>
</dbReference>
<feature type="region of interest" description="Disordered" evidence="1">
    <location>
        <begin position="158"/>
        <end position="177"/>
    </location>
</feature>